<feature type="domain" description="Transposable element P transposase-like GTP-binding insertion" evidence="1">
    <location>
        <begin position="1"/>
        <end position="46"/>
    </location>
</feature>
<evidence type="ECO:0000259" key="1">
    <source>
        <dbReference type="Pfam" id="PF21788"/>
    </source>
</evidence>
<comment type="caution">
    <text evidence="2">The sequence shown here is derived from an EMBL/GenBank/DDBJ whole genome shotgun (WGS) entry which is preliminary data.</text>
</comment>
<dbReference type="EMBL" id="VYZN01000019">
    <property type="protein sequence ID" value="KAE9536948.1"/>
    <property type="molecule type" value="Genomic_DNA"/>
</dbReference>
<name>A0A6G0TQQ4_APHGL</name>
<keyword evidence="3" id="KW-1185">Reference proteome</keyword>
<evidence type="ECO:0000313" key="2">
    <source>
        <dbReference type="EMBL" id="KAE9536948.1"/>
    </source>
</evidence>
<accession>A0A6G0TQQ4</accession>
<evidence type="ECO:0000313" key="3">
    <source>
        <dbReference type="Proteomes" id="UP000475862"/>
    </source>
</evidence>
<organism evidence="2 3">
    <name type="scientific">Aphis glycines</name>
    <name type="common">Soybean aphid</name>
    <dbReference type="NCBI Taxonomy" id="307491"/>
    <lineage>
        <taxon>Eukaryota</taxon>
        <taxon>Metazoa</taxon>
        <taxon>Ecdysozoa</taxon>
        <taxon>Arthropoda</taxon>
        <taxon>Hexapoda</taxon>
        <taxon>Insecta</taxon>
        <taxon>Pterygota</taxon>
        <taxon>Neoptera</taxon>
        <taxon>Paraneoptera</taxon>
        <taxon>Hemiptera</taxon>
        <taxon>Sternorrhyncha</taxon>
        <taxon>Aphidomorpha</taxon>
        <taxon>Aphidoidea</taxon>
        <taxon>Aphididae</taxon>
        <taxon>Aphidini</taxon>
        <taxon>Aphis</taxon>
        <taxon>Aphis</taxon>
    </lineage>
</organism>
<dbReference type="InterPro" id="IPR048366">
    <property type="entry name" value="TNP-like_GBD"/>
</dbReference>
<dbReference type="Pfam" id="PF21788">
    <property type="entry name" value="TNP-like_GBD"/>
    <property type="match status" value="1"/>
</dbReference>
<protein>
    <recommendedName>
        <fullName evidence="1">Transposable element P transposase-like GTP-binding insertion domain-containing protein</fullName>
    </recommendedName>
</protein>
<gene>
    <name evidence="2" type="ORF">AGLY_006755</name>
</gene>
<sequence length="197" mass="22338">MFSATVAAGMRTCIKCNTLSIAAETTVNFIDNMDKLFDLLNSKPKADDKEFNLPFKNGPTQKNHLIIMLNIFKNMRVIETKTVNGITTKVDVTQRMKFINGWQITINKTSKYSMSILIIIFCGNTTNHDNINNDVMDPEFHPAMIHYVIIIIINKIPPKDKQRKKFLVTYMGKLTQTLKPVAHLIRGPEGPTPPMSI</sequence>
<dbReference type="OrthoDB" id="6625208at2759"/>
<dbReference type="AlphaFoldDB" id="A0A6G0TQQ4"/>
<dbReference type="Proteomes" id="UP000475862">
    <property type="component" value="Unassembled WGS sequence"/>
</dbReference>
<reference evidence="2 3" key="1">
    <citation type="submission" date="2019-08" db="EMBL/GenBank/DDBJ databases">
        <title>The genome of the soybean aphid Biotype 1, its phylome, world population structure and adaptation to the North American continent.</title>
        <authorList>
            <person name="Giordano R."/>
            <person name="Donthu R.K."/>
            <person name="Hernandez A.G."/>
            <person name="Wright C.L."/>
            <person name="Zimin A.V."/>
        </authorList>
    </citation>
    <scope>NUCLEOTIDE SEQUENCE [LARGE SCALE GENOMIC DNA]</scope>
    <source>
        <tissue evidence="2">Whole aphids</tissue>
    </source>
</reference>
<proteinExistence type="predicted"/>